<gene>
    <name evidence="8" type="ORF">HUJ06_030051</name>
</gene>
<sequence length="282" mass="31931">MKSPGKPMSTFGLVCLLLLIFNTEAATFHEVEDEREFDYLEGSGKGPDHWGELHEEWAACKNGDMQSPIDLLNERVQLVPGLGRLKRSYKPSNAILKNRGHDIALEWGEGAGSININGKDYVLEQCHWHSPSEHTLNGKRFDLELHMVHVSPDNTTANQTAVVGILYKIGRPDDFLSELKKGIWSIADSKNEVGVGVVDPRHIKIGSRKYYRYMGSLTVPPCTQGVIWTINTKVRTVSKDQVKALRDAVHDYAEQNARPLQPLNNREIHLYRPQDLTRDRRN</sequence>
<dbReference type="SUPFAM" id="SSF51069">
    <property type="entry name" value="Carbonic anhydrase"/>
    <property type="match status" value="1"/>
</dbReference>
<dbReference type="EC" id="4.2.1.1" evidence="2 6"/>
<keyword evidence="6" id="KW-0732">Signal</keyword>
<dbReference type="SMART" id="SM01057">
    <property type="entry name" value="Carb_anhydrase"/>
    <property type="match status" value="1"/>
</dbReference>
<dbReference type="PANTHER" id="PTHR18952">
    <property type="entry name" value="CARBONIC ANHYDRASE"/>
    <property type="match status" value="1"/>
</dbReference>
<comment type="caution">
    <text evidence="8">The sequence shown here is derived from an EMBL/GenBank/DDBJ whole genome shotgun (WGS) entry which is preliminary data.</text>
</comment>
<keyword evidence="9" id="KW-1185">Reference proteome</keyword>
<dbReference type="InterPro" id="IPR041891">
    <property type="entry name" value="Alpha_CA_prokaryot-like"/>
</dbReference>
<dbReference type="InterPro" id="IPR018338">
    <property type="entry name" value="Carbonic_anhydrase_a-class_CS"/>
</dbReference>
<evidence type="ECO:0000256" key="4">
    <source>
        <dbReference type="ARBA" id="ARBA00022833"/>
    </source>
</evidence>
<proteinExistence type="inferred from homology"/>
<comment type="cofactor">
    <cofactor evidence="1 6">
        <name>Zn(2+)</name>
        <dbReference type="ChEBI" id="CHEBI:29105"/>
    </cofactor>
</comment>
<evidence type="ECO:0000256" key="6">
    <source>
        <dbReference type="RuleBase" id="RU367011"/>
    </source>
</evidence>
<dbReference type="Proteomes" id="UP000607653">
    <property type="component" value="Unassembled WGS sequence"/>
</dbReference>
<feature type="domain" description="Alpha-carbonic anhydrase" evidence="7">
    <location>
        <begin position="35"/>
        <end position="272"/>
    </location>
</feature>
<evidence type="ECO:0000313" key="8">
    <source>
        <dbReference type="EMBL" id="DAD28583.1"/>
    </source>
</evidence>
<evidence type="ECO:0000256" key="1">
    <source>
        <dbReference type="ARBA" id="ARBA00001947"/>
    </source>
</evidence>
<organism evidence="8 9">
    <name type="scientific">Nelumbo nucifera</name>
    <name type="common">Sacred lotus</name>
    <dbReference type="NCBI Taxonomy" id="4432"/>
    <lineage>
        <taxon>Eukaryota</taxon>
        <taxon>Viridiplantae</taxon>
        <taxon>Streptophyta</taxon>
        <taxon>Embryophyta</taxon>
        <taxon>Tracheophyta</taxon>
        <taxon>Spermatophyta</taxon>
        <taxon>Magnoliopsida</taxon>
        <taxon>Proteales</taxon>
        <taxon>Nelumbonaceae</taxon>
        <taxon>Nelumbo</taxon>
    </lineage>
</organism>
<dbReference type="PROSITE" id="PS51144">
    <property type="entry name" value="ALPHA_CA_2"/>
    <property type="match status" value="1"/>
</dbReference>
<name>A0A822Y937_NELNU</name>
<dbReference type="GO" id="GO:0004089">
    <property type="term" value="F:carbonate dehydratase activity"/>
    <property type="evidence" value="ECO:0007669"/>
    <property type="project" value="UniProtKB-UniRule"/>
</dbReference>
<comment type="catalytic activity">
    <reaction evidence="6">
        <text>hydrogencarbonate + H(+) = CO2 + H2O</text>
        <dbReference type="Rhea" id="RHEA:10748"/>
        <dbReference type="ChEBI" id="CHEBI:15377"/>
        <dbReference type="ChEBI" id="CHEBI:15378"/>
        <dbReference type="ChEBI" id="CHEBI:16526"/>
        <dbReference type="ChEBI" id="CHEBI:17544"/>
        <dbReference type="EC" id="4.2.1.1"/>
    </reaction>
</comment>
<comment type="function">
    <text evidence="6">Reversible hydration of carbon dioxide.</text>
</comment>
<evidence type="ECO:0000313" key="9">
    <source>
        <dbReference type="Proteomes" id="UP000607653"/>
    </source>
</evidence>
<dbReference type="InterPro" id="IPR023561">
    <property type="entry name" value="Carbonic_anhydrase_a-class"/>
</dbReference>
<dbReference type="PROSITE" id="PS00162">
    <property type="entry name" value="ALPHA_CA_1"/>
    <property type="match status" value="1"/>
</dbReference>
<dbReference type="EMBL" id="DUZY01000002">
    <property type="protein sequence ID" value="DAD28583.1"/>
    <property type="molecule type" value="Genomic_DNA"/>
</dbReference>
<evidence type="ECO:0000256" key="5">
    <source>
        <dbReference type="ARBA" id="ARBA00023239"/>
    </source>
</evidence>
<feature type="signal peptide" evidence="6">
    <location>
        <begin position="1"/>
        <end position="25"/>
    </location>
</feature>
<keyword evidence="4 6" id="KW-0862">Zinc</keyword>
<accession>A0A822Y937</accession>
<dbReference type="CDD" id="cd03124">
    <property type="entry name" value="alpha_CA_prokaryotic_like"/>
    <property type="match status" value="1"/>
</dbReference>
<dbReference type="InterPro" id="IPR036398">
    <property type="entry name" value="CA_dom_sf"/>
</dbReference>
<evidence type="ECO:0000256" key="2">
    <source>
        <dbReference type="ARBA" id="ARBA00012925"/>
    </source>
</evidence>
<dbReference type="AlphaFoldDB" id="A0A822Y937"/>
<dbReference type="Gene3D" id="3.10.200.10">
    <property type="entry name" value="Alpha carbonic anhydrase"/>
    <property type="match status" value="1"/>
</dbReference>
<comment type="similarity">
    <text evidence="6">Belongs to the alpha-carbonic anhydrase family.</text>
</comment>
<keyword evidence="5 6" id="KW-0456">Lyase</keyword>
<evidence type="ECO:0000256" key="3">
    <source>
        <dbReference type="ARBA" id="ARBA00022723"/>
    </source>
</evidence>
<protein>
    <recommendedName>
        <fullName evidence="2 6">Carbonic anhydrase</fullName>
        <ecNumber evidence="2 6">4.2.1.1</ecNumber>
    </recommendedName>
</protein>
<dbReference type="PANTHER" id="PTHR18952:SF208">
    <property type="entry name" value="CARBONIC ANHYDRASE XA-RELATED"/>
    <property type="match status" value="1"/>
</dbReference>
<evidence type="ECO:0000259" key="7">
    <source>
        <dbReference type="PROSITE" id="PS51144"/>
    </source>
</evidence>
<reference evidence="8 9" key="1">
    <citation type="journal article" date="2020" name="Mol. Biol. Evol.">
        <title>Distinct Expression and Methylation Patterns for Genes with Different Fates following a Single Whole-Genome Duplication in Flowering Plants.</title>
        <authorList>
            <person name="Shi T."/>
            <person name="Rahmani R.S."/>
            <person name="Gugger P.F."/>
            <person name="Wang M."/>
            <person name="Li H."/>
            <person name="Zhang Y."/>
            <person name="Li Z."/>
            <person name="Wang Q."/>
            <person name="Van de Peer Y."/>
            <person name="Marchal K."/>
            <person name="Chen J."/>
        </authorList>
    </citation>
    <scope>NUCLEOTIDE SEQUENCE [LARGE SCALE GENOMIC DNA]</scope>
    <source>
        <tissue evidence="8">Leaf</tissue>
    </source>
</reference>
<dbReference type="GO" id="GO:0008270">
    <property type="term" value="F:zinc ion binding"/>
    <property type="evidence" value="ECO:0007669"/>
    <property type="project" value="UniProtKB-UniRule"/>
</dbReference>
<keyword evidence="3 6" id="KW-0479">Metal-binding</keyword>
<dbReference type="Pfam" id="PF00194">
    <property type="entry name" value="Carb_anhydrase"/>
    <property type="match status" value="1"/>
</dbReference>
<dbReference type="InterPro" id="IPR001148">
    <property type="entry name" value="CA_dom"/>
</dbReference>
<feature type="chain" id="PRO_5033109707" description="Carbonic anhydrase" evidence="6">
    <location>
        <begin position="26"/>
        <end position="282"/>
    </location>
</feature>